<dbReference type="HOGENOM" id="CLU_040729_9_3_1"/>
<dbReference type="EMBL" id="KN824284">
    <property type="protein sequence ID" value="KIM30392.1"/>
    <property type="molecule type" value="Genomic_DNA"/>
</dbReference>
<organism evidence="7 8">
    <name type="scientific">Serendipita vermifera MAFF 305830</name>
    <dbReference type="NCBI Taxonomy" id="933852"/>
    <lineage>
        <taxon>Eukaryota</taxon>
        <taxon>Fungi</taxon>
        <taxon>Dikarya</taxon>
        <taxon>Basidiomycota</taxon>
        <taxon>Agaricomycotina</taxon>
        <taxon>Agaricomycetes</taxon>
        <taxon>Sebacinales</taxon>
        <taxon>Serendipitaceae</taxon>
        <taxon>Serendipita</taxon>
    </lineage>
</organism>
<dbReference type="STRING" id="933852.A0A0C2XN21"/>
<dbReference type="GO" id="GO:0005525">
    <property type="term" value="F:GTP binding"/>
    <property type="evidence" value="ECO:0007669"/>
    <property type="project" value="UniProtKB-KW"/>
</dbReference>
<dbReference type="InterPro" id="IPR005225">
    <property type="entry name" value="Small_GTP-bd"/>
</dbReference>
<dbReference type="FunFam" id="3.40.50.300:FF:000412">
    <property type="entry name" value="ADP-ribosylation factor 1"/>
    <property type="match status" value="1"/>
</dbReference>
<name>A0A0C2XN21_SERVB</name>
<accession>A0A0C2XN21</accession>
<reference evidence="7 8" key="1">
    <citation type="submission" date="2014-04" db="EMBL/GenBank/DDBJ databases">
        <authorList>
            <consortium name="DOE Joint Genome Institute"/>
            <person name="Kuo A."/>
            <person name="Zuccaro A."/>
            <person name="Kohler A."/>
            <person name="Nagy L.G."/>
            <person name="Floudas D."/>
            <person name="Copeland A."/>
            <person name="Barry K.W."/>
            <person name="Cichocki N."/>
            <person name="Veneault-Fourrey C."/>
            <person name="LaButti K."/>
            <person name="Lindquist E.A."/>
            <person name="Lipzen A."/>
            <person name="Lundell T."/>
            <person name="Morin E."/>
            <person name="Murat C."/>
            <person name="Sun H."/>
            <person name="Tunlid A."/>
            <person name="Henrissat B."/>
            <person name="Grigoriev I.V."/>
            <person name="Hibbett D.S."/>
            <person name="Martin F."/>
            <person name="Nordberg H.P."/>
            <person name="Cantor M.N."/>
            <person name="Hua S.X."/>
        </authorList>
    </citation>
    <scope>NUCLEOTIDE SEQUENCE [LARGE SCALE GENOMIC DNA]</scope>
    <source>
        <strain evidence="7 8">MAFF 305830</strain>
    </source>
</reference>
<gene>
    <name evidence="7" type="ORF">M408DRAFT_284821</name>
</gene>
<dbReference type="CDD" id="cd00878">
    <property type="entry name" value="Arf_Arl"/>
    <property type="match status" value="1"/>
</dbReference>
<comment type="similarity">
    <text evidence="1 6">Belongs to the small GTPase superfamily. Arf family.</text>
</comment>
<evidence type="ECO:0000256" key="1">
    <source>
        <dbReference type="ARBA" id="ARBA00010290"/>
    </source>
</evidence>
<evidence type="ECO:0000256" key="3">
    <source>
        <dbReference type="ARBA" id="ARBA00023134"/>
    </source>
</evidence>
<dbReference type="GO" id="GO:0046872">
    <property type="term" value="F:metal ion binding"/>
    <property type="evidence" value="ECO:0007669"/>
    <property type="project" value="UniProtKB-KW"/>
</dbReference>
<keyword evidence="5" id="KW-0460">Magnesium</keyword>
<evidence type="ECO:0000313" key="7">
    <source>
        <dbReference type="EMBL" id="KIM30392.1"/>
    </source>
</evidence>
<feature type="binding site" evidence="5">
    <location>
        <position position="35"/>
    </location>
    <ligand>
        <name>Mg(2+)</name>
        <dbReference type="ChEBI" id="CHEBI:18420"/>
    </ligand>
</feature>
<dbReference type="Pfam" id="PF00025">
    <property type="entry name" value="Arf"/>
    <property type="match status" value="1"/>
</dbReference>
<evidence type="ECO:0000256" key="6">
    <source>
        <dbReference type="RuleBase" id="RU003925"/>
    </source>
</evidence>
<evidence type="ECO:0000256" key="4">
    <source>
        <dbReference type="PIRSR" id="PIRSR606689-1"/>
    </source>
</evidence>
<feature type="binding site" evidence="4">
    <location>
        <begin position="130"/>
        <end position="133"/>
    </location>
    <ligand>
        <name>GTP</name>
        <dbReference type="ChEBI" id="CHEBI:37565"/>
    </ligand>
</feature>
<keyword evidence="8" id="KW-1185">Reference proteome</keyword>
<proteinExistence type="inferred from homology"/>
<dbReference type="PRINTS" id="PR00328">
    <property type="entry name" value="SAR1GTPBP"/>
</dbReference>
<dbReference type="SUPFAM" id="SSF52540">
    <property type="entry name" value="P-loop containing nucleoside triphosphate hydrolases"/>
    <property type="match status" value="1"/>
</dbReference>
<dbReference type="SMART" id="SM00175">
    <property type="entry name" value="RAB"/>
    <property type="match status" value="1"/>
</dbReference>
<keyword evidence="3 4" id="KW-0342">GTP-binding</keyword>
<dbReference type="NCBIfam" id="TIGR00231">
    <property type="entry name" value="small_GTP"/>
    <property type="match status" value="1"/>
</dbReference>
<dbReference type="SMART" id="SM00177">
    <property type="entry name" value="ARF"/>
    <property type="match status" value="1"/>
</dbReference>
<dbReference type="InterPro" id="IPR006689">
    <property type="entry name" value="Small_GTPase_ARF/SAR"/>
</dbReference>
<dbReference type="GO" id="GO:0003924">
    <property type="term" value="F:GTPase activity"/>
    <property type="evidence" value="ECO:0007669"/>
    <property type="project" value="InterPro"/>
</dbReference>
<keyword evidence="2 4" id="KW-0547">Nucleotide-binding</keyword>
<keyword evidence="5" id="KW-0479">Metal-binding</keyword>
<dbReference type="Gene3D" id="3.40.50.300">
    <property type="entry name" value="P-loop containing nucleotide triphosphate hydrolases"/>
    <property type="match status" value="1"/>
</dbReference>
<dbReference type="InterPro" id="IPR024156">
    <property type="entry name" value="Small_GTPase_ARF"/>
</dbReference>
<evidence type="ECO:0000313" key="8">
    <source>
        <dbReference type="Proteomes" id="UP000054097"/>
    </source>
</evidence>
<dbReference type="AlphaFoldDB" id="A0A0C2XN21"/>
<feature type="binding site" evidence="4">
    <location>
        <begin position="28"/>
        <end position="35"/>
    </location>
    <ligand>
        <name>GTP</name>
        <dbReference type="ChEBI" id="CHEBI:37565"/>
    </ligand>
</feature>
<evidence type="ECO:0000256" key="5">
    <source>
        <dbReference type="PIRSR" id="PIRSR606689-2"/>
    </source>
</evidence>
<dbReference type="SMART" id="SM00178">
    <property type="entry name" value="SAR"/>
    <property type="match status" value="1"/>
</dbReference>
<dbReference type="InterPro" id="IPR027417">
    <property type="entry name" value="P-loop_NTPase"/>
</dbReference>
<protein>
    <recommendedName>
        <fullName evidence="9">ADP-ribosylation factor</fullName>
    </recommendedName>
</protein>
<dbReference type="GO" id="GO:0030010">
    <property type="term" value="P:establishment of cell polarity"/>
    <property type="evidence" value="ECO:0007669"/>
    <property type="project" value="UniProtKB-ARBA"/>
</dbReference>
<reference evidence="8" key="2">
    <citation type="submission" date="2015-01" db="EMBL/GenBank/DDBJ databases">
        <title>Evolutionary Origins and Diversification of the Mycorrhizal Mutualists.</title>
        <authorList>
            <consortium name="DOE Joint Genome Institute"/>
            <consortium name="Mycorrhizal Genomics Consortium"/>
            <person name="Kohler A."/>
            <person name="Kuo A."/>
            <person name="Nagy L.G."/>
            <person name="Floudas D."/>
            <person name="Copeland A."/>
            <person name="Barry K.W."/>
            <person name="Cichocki N."/>
            <person name="Veneault-Fourrey C."/>
            <person name="LaButti K."/>
            <person name="Lindquist E.A."/>
            <person name="Lipzen A."/>
            <person name="Lundell T."/>
            <person name="Morin E."/>
            <person name="Murat C."/>
            <person name="Riley R."/>
            <person name="Ohm R."/>
            <person name="Sun H."/>
            <person name="Tunlid A."/>
            <person name="Henrissat B."/>
            <person name="Grigoriev I.V."/>
            <person name="Hibbett D.S."/>
            <person name="Martin F."/>
        </authorList>
    </citation>
    <scope>NUCLEOTIDE SEQUENCE [LARGE SCALE GENOMIC DNA]</scope>
    <source>
        <strain evidence="8">MAFF 305830</strain>
    </source>
</reference>
<dbReference type="OrthoDB" id="2011769at2759"/>
<dbReference type="PROSITE" id="PS51417">
    <property type="entry name" value="ARF"/>
    <property type="match status" value="1"/>
</dbReference>
<evidence type="ECO:0000256" key="2">
    <source>
        <dbReference type="ARBA" id="ARBA00022741"/>
    </source>
</evidence>
<dbReference type="Proteomes" id="UP000054097">
    <property type="component" value="Unassembled WGS sequence"/>
</dbReference>
<feature type="binding site" evidence="4">
    <location>
        <position position="74"/>
    </location>
    <ligand>
        <name>GTP</name>
        <dbReference type="ChEBI" id="CHEBI:37565"/>
    </ligand>
</feature>
<sequence length="183" mass="20624">MGASFSSIKDTTLLYLGPHKTVRVLMIGLEYSGKTTILYQLKLGEVVGTIPTTGYNVESLDYKKTEFVTWDLGGQDRLRAIRHHYYRNTQALICVVDAGDRYRIQEAKDRIDDVLSSEELVGVPLLVLANKQDLPSKVPLSELTQRLGLFTLRGRNWHIQRCCALSRDGLLEGLDWLAAEVTK</sequence>
<dbReference type="PANTHER" id="PTHR11711">
    <property type="entry name" value="ADP RIBOSYLATION FACTOR-RELATED"/>
    <property type="match status" value="1"/>
</dbReference>
<feature type="binding site" evidence="5">
    <location>
        <position position="52"/>
    </location>
    <ligand>
        <name>Mg(2+)</name>
        <dbReference type="ChEBI" id="CHEBI:18420"/>
    </ligand>
</feature>
<evidence type="ECO:0008006" key="9">
    <source>
        <dbReference type="Google" id="ProtNLM"/>
    </source>
</evidence>